<dbReference type="PANTHER" id="PTHR18896">
    <property type="entry name" value="PHOSPHOLIPASE D"/>
    <property type="match status" value="1"/>
</dbReference>
<dbReference type="GO" id="GO:0004630">
    <property type="term" value="F:phospholipase D activity"/>
    <property type="evidence" value="ECO:0007669"/>
    <property type="project" value="UniProtKB-EC"/>
</dbReference>
<dbReference type="SMART" id="SM00155">
    <property type="entry name" value="PLDc"/>
    <property type="match status" value="1"/>
</dbReference>
<dbReference type="EMBL" id="FCOF02000033">
    <property type="protein sequence ID" value="SAK82948.1"/>
    <property type="molecule type" value="Genomic_DNA"/>
</dbReference>
<feature type="domain" description="PLD phosphodiesterase" evidence="6">
    <location>
        <begin position="171"/>
        <end position="198"/>
    </location>
</feature>
<accession>A0A158CKR3</accession>
<comment type="caution">
    <text evidence="7">The sequence shown here is derived from an EMBL/GenBank/DDBJ whole genome shotgun (WGS) entry which is preliminary data.</text>
</comment>
<dbReference type="PANTHER" id="PTHR18896:SF76">
    <property type="entry name" value="PHOSPHOLIPASE"/>
    <property type="match status" value="1"/>
</dbReference>
<dbReference type="InterPro" id="IPR001736">
    <property type="entry name" value="PLipase_D/transphosphatidylase"/>
</dbReference>
<reference evidence="7" key="1">
    <citation type="submission" date="2016-01" db="EMBL/GenBank/DDBJ databases">
        <authorList>
            <person name="Peeters C."/>
        </authorList>
    </citation>
    <scope>NUCLEOTIDE SEQUENCE [LARGE SCALE GENOMIC DNA]</scope>
    <source>
        <strain evidence="7">LMG 29318</strain>
    </source>
</reference>
<keyword evidence="2" id="KW-0677">Repeat</keyword>
<evidence type="ECO:0000256" key="4">
    <source>
        <dbReference type="ARBA" id="ARBA00023098"/>
    </source>
</evidence>
<comment type="catalytic activity">
    <reaction evidence="1">
        <text>a 1,2-diacyl-sn-glycero-3-phosphocholine + H2O = a 1,2-diacyl-sn-glycero-3-phosphate + choline + H(+)</text>
        <dbReference type="Rhea" id="RHEA:14445"/>
        <dbReference type="ChEBI" id="CHEBI:15354"/>
        <dbReference type="ChEBI" id="CHEBI:15377"/>
        <dbReference type="ChEBI" id="CHEBI:15378"/>
        <dbReference type="ChEBI" id="CHEBI:57643"/>
        <dbReference type="ChEBI" id="CHEBI:58608"/>
        <dbReference type="EC" id="3.1.4.4"/>
    </reaction>
</comment>
<dbReference type="PROSITE" id="PS50035">
    <property type="entry name" value="PLD"/>
    <property type="match status" value="1"/>
</dbReference>
<evidence type="ECO:0000256" key="1">
    <source>
        <dbReference type="ARBA" id="ARBA00000798"/>
    </source>
</evidence>
<dbReference type="InterPro" id="IPR015679">
    <property type="entry name" value="PLipase_D_fam"/>
</dbReference>
<keyword evidence="8" id="KW-1185">Reference proteome</keyword>
<evidence type="ECO:0000256" key="2">
    <source>
        <dbReference type="ARBA" id="ARBA00022737"/>
    </source>
</evidence>
<sequence>MNDVIAQAIPEGNLFDYEVPTIRQLVDSAGKAYKAFATENVWVLNGQQQFAFPRYGNKVVPFTSGEDYFANLCDALVAAQSTIYIVDWMINWDAQMKPVGKGVSARLFDVLLSAVKANSQLKVYVMPWAHAAPVQTYDASTKTVLEAINTLAGRQCVWVNLAGSLADDDASFFSHHQKFVVIDETIAFVGGMDLCYGRFDDATYDLKADAKGRDGMNRYNGCIPHLGTMSPERVVNPFKFDAAMLKRVESGALQTDYQSETPGWSSVSSPGPNYATLDPAIQPRMPWQDVNVRIEGPSAYDVACNFVLRWNSEGGAKRVTLAFPKHEPEYQSGQCGVQVLRSAPANMRRSEHGGLSREDTGKLPPPSGKQCEIALGMRNLIRQATSFIYIENQFFVSGFVSEHTNSDAQAADVKTSQPLSGPAALVVGQ</sequence>
<evidence type="ECO:0000259" key="6">
    <source>
        <dbReference type="PROSITE" id="PS50035"/>
    </source>
</evidence>
<dbReference type="GO" id="GO:0009395">
    <property type="term" value="P:phospholipid catabolic process"/>
    <property type="evidence" value="ECO:0007669"/>
    <property type="project" value="TreeGrafter"/>
</dbReference>
<evidence type="ECO:0000256" key="5">
    <source>
        <dbReference type="SAM" id="MobiDB-lite"/>
    </source>
</evidence>
<gene>
    <name evidence="7" type="ORF">AWB75_05337</name>
</gene>
<proteinExistence type="predicted"/>
<dbReference type="Pfam" id="PF00614">
    <property type="entry name" value="PLDc"/>
    <property type="match status" value="1"/>
</dbReference>
<dbReference type="SUPFAM" id="SSF56024">
    <property type="entry name" value="Phospholipase D/nuclease"/>
    <property type="match status" value="1"/>
</dbReference>
<feature type="region of interest" description="Disordered" evidence="5">
    <location>
        <begin position="347"/>
        <end position="368"/>
    </location>
</feature>
<keyword evidence="3" id="KW-0378">Hydrolase</keyword>
<evidence type="ECO:0000256" key="3">
    <source>
        <dbReference type="ARBA" id="ARBA00022801"/>
    </source>
</evidence>
<evidence type="ECO:0000313" key="8">
    <source>
        <dbReference type="Proteomes" id="UP000054870"/>
    </source>
</evidence>
<protein>
    <submittedName>
        <fullName evidence="7">Phospholipase D/transphosphatidylase</fullName>
    </submittedName>
</protein>
<dbReference type="OrthoDB" id="8828485at2"/>
<evidence type="ECO:0000313" key="7">
    <source>
        <dbReference type="EMBL" id="SAK82948.1"/>
    </source>
</evidence>
<dbReference type="Gene3D" id="3.30.870.10">
    <property type="entry name" value="Endonuclease Chain A"/>
    <property type="match status" value="1"/>
</dbReference>
<dbReference type="Proteomes" id="UP000054870">
    <property type="component" value="Unassembled WGS sequence"/>
</dbReference>
<feature type="compositionally biased region" description="Basic and acidic residues" evidence="5">
    <location>
        <begin position="348"/>
        <end position="361"/>
    </location>
</feature>
<dbReference type="RefSeq" id="WP_159462809.1">
    <property type="nucleotide sequence ID" value="NZ_FCOF02000033.1"/>
</dbReference>
<keyword evidence="4" id="KW-0443">Lipid metabolism</keyword>
<name>A0A158CKR3_9BURK</name>
<dbReference type="AlphaFoldDB" id="A0A158CKR3"/>
<organism evidence="7 8">
    <name type="scientific">Caballeronia catudaia</name>
    <dbReference type="NCBI Taxonomy" id="1777136"/>
    <lineage>
        <taxon>Bacteria</taxon>
        <taxon>Pseudomonadati</taxon>
        <taxon>Pseudomonadota</taxon>
        <taxon>Betaproteobacteria</taxon>
        <taxon>Burkholderiales</taxon>
        <taxon>Burkholderiaceae</taxon>
        <taxon>Caballeronia</taxon>
    </lineage>
</organism>
<dbReference type="CDD" id="cd09104">
    <property type="entry name" value="PLDc_vPLD1_2_like_1"/>
    <property type="match status" value="1"/>
</dbReference>